<feature type="transmembrane region" description="Helical" evidence="7">
    <location>
        <begin position="248"/>
        <end position="269"/>
    </location>
</feature>
<evidence type="ECO:0000313" key="10">
    <source>
        <dbReference type="Proteomes" id="UP000249818"/>
    </source>
</evidence>
<gene>
    <name evidence="9" type="primary">aglG</name>
    <name evidence="9" type="ORF">BARAN1_0517</name>
</gene>
<dbReference type="EMBL" id="LS483254">
    <property type="protein sequence ID" value="SQD92541.1"/>
    <property type="molecule type" value="Genomic_DNA"/>
</dbReference>
<dbReference type="GO" id="GO:0005886">
    <property type="term" value="C:plasma membrane"/>
    <property type="evidence" value="ECO:0007669"/>
    <property type="project" value="UniProtKB-SubCell"/>
</dbReference>
<dbReference type="PROSITE" id="PS50928">
    <property type="entry name" value="ABC_TM1"/>
    <property type="match status" value="1"/>
</dbReference>
<feature type="transmembrane region" description="Helical" evidence="7">
    <location>
        <begin position="12"/>
        <end position="35"/>
    </location>
</feature>
<comment type="similarity">
    <text evidence="7">Belongs to the binding-protein-dependent transport system permease family.</text>
</comment>
<dbReference type="Gene3D" id="1.10.3720.10">
    <property type="entry name" value="MetI-like"/>
    <property type="match status" value="1"/>
</dbReference>
<feature type="domain" description="ABC transmembrane type-1" evidence="8">
    <location>
        <begin position="77"/>
        <end position="269"/>
    </location>
</feature>
<keyword evidence="4 7" id="KW-0812">Transmembrane</keyword>
<keyword evidence="5 7" id="KW-1133">Transmembrane helix</keyword>
<organism evidence="9 10">
    <name type="scientific">Candidatus Bipolaricaulis anaerobius</name>
    <dbReference type="NCBI Taxonomy" id="2026885"/>
    <lineage>
        <taxon>Bacteria</taxon>
        <taxon>Candidatus Bipolaricaulota</taxon>
        <taxon>Candidatus Bipolaricaulia</taxon>
        <taxon>Candidatus Bipolaricaulales</taxon>
        <taxon>Candidatus Bipolaricaulaceae</taxon>
        <taxon>Candidatus Bipolaricaulis</taxon>
    </lineage>
</organism>
<keyword evidence="3" id="KW-1003">Cell membrane</keyword>
<evidence type="ECO:0000259" key="8">
    <source>
        <dbReference type="PROSITE" id="PS50928"/>
    </source>
</evidence>
<dbReference type="SUPFAM" id="SSF161098">
    <property type="entry name" value="MetI-like"/>
    <property type="match status" value="1"/>
</dbReference>
<evidence type="ECO:0000256" key="3">
    <source>
        <dbReference type="ARBA" id="ARBA00022475"/>
    </source>
</evidence>
<evidence type="ECO:0000256" key="5">
    <source>
        <dbReference type="ARBA" id="ARBA00022989"/>
    </source>
</evidence>
<evidence type="ECO:0000256" key="7">
    <source>
        <dbReference type="RuleBase" id="RU363032"/>
    </source>
</evidence>
<dbReference type="OrthoDB" id="9815445at2"/>
<dbReference type="PANTHER" id="PTHR43744:SF4">
    <property type="entry name" value="OSMOPROTECTIVE COMPOUNDS UPTAKE PERMEASE PROTEIN GGTD"/>
    <property type="match status" value="1"/>
</dbReference>
<feature type="transmembrane region" description="Helical" evidence="7">
    <location>
        <begin position="112"/>
        <end position="136"/>
    </location>
</feature>
<dbReference type="Proteomes" id="UP000249818">
    <property type="component" value="Chromosome BARAN1"/>
</dbReference>
<protein>
    <submittedName>
        <fullName evidence="9">Alpha-glucoside transport system permease protein aglG</fullName>
    </submittedName>
</protein>
<dbReference type="KEGG" id="bana:BARAN1_0517"/>
<dbReference type="GO" id="GO:0055085">
    <property type="term" value="P:transmembrane transport"/>
    <property type="evidence" value="ECO:0007669"/>
    <property type="project" value="InterPro"/>
</dbReference>
<proteinExistence type="inferred from homology"/>
<name>A0A2X3KIV9_9BACT</name>
<evidence type="ECO:0000256" key="6">
    <source>
        <dbReference type="ARBA" id="ARBA00023136"/>
    </source>
</evidence>
<dbReference type="InterPro" id="IPR000515">
    <property type="entry name" value="MetI-like"/>
</dbReference>
<evidence type="ECO:0000256" key="4">
    <source>
        <dbReference type="ARBA" id="ARBA00022692"/>
    </source>
</evidence>
<reference evidence="10" key="1">
    <citation type="submission" date="2018-05" db="EMBL/GenBank/DDBJ databases">
        <authorList>
            <person name="Hao L."/>
        </authorList>
    </citation>
    <scope>NUCLEOTIDE SEQUENCE [LARGE SCALE GENOMIC DNA]</scope>
</reference>
<dbReference type="RefSeq" id="WP_122030740.1">
    <property type="nucleotide sequence ID" value="NZ_LS483254.1"/>
</dbReference>
<dbReference type="AlphaFoldDB" id="A0A2X3KIV9"/>
<keyword evidence="2 7" id="KW-0813">Transport</keyword>
<feature type="transmembrane region" description="Helical" evidence="7">
    <location>
        <begin position="76"/>
        <end position="100"/>
    </location>
</feature>
<feature type="transmembrane region" description="Helical" evidence="7">
    <location>
        <begin position="189"/>
        <end position="214"/>
    </location>
</feature>
<dbReference type="CDD" id="cd06261">
    <property type="entry name" value="TM_PBP2"/>
    <property type="match status" value="1"/>
</dbReference>
<keyword evidence="6 7" id="KW-0472">Membrane</keyword>
<dbReference type="Pfam" id="PF00528">
    <property type="entry name" value="BPD_transp_1"/>
    <property type="match status" value="1"/>
</dbReference>
<comment type="subcellular location">
    <subcellularLocation>
        <location evidence="1 7">Cell membrane</location>
        <topology evidence="1 7">Multi-pass membrane protein</topology>
    </subcellularLocation>
</comment>
<evidence type="ECO:0000256" key="2">
    <source>
        <dbReference type="ARBA" id="ARBA00022448"/>
    </source>
</evidence>
<keyword evidence="10" id="KW-1185">Reference proteome</keyword>
<sequence length="284" mass="31522">MKATRILKRLPLHLLVITLAVIWLAPSLGLLVSSFRPRQDLLSSGWWTALVTPSYWSQFTLDNYRDVLTSQGMGRAFLNSFIITVPTTLLTLAIAALAAYALAWMNFRGRQLLLMTVIGLIVIPLQMTLIPVLRMFNVLKLSGTFPGIWLAHAGYGLPLMIYLLRNFFGALPRELFESAFIDGATPFRAFVKLVLPLSVPVLASAGIFQFLWVWNDLLVALVYLGGFEEVAPLTLKLSLLVGSRGQDWHLLTAAAFISMIVPMIVFLSLQRYFVRGILAGAVKG</sequence>
<feature type="transmembrane region" description="Helical" evidence="7">
    <location>
        <begin position="148"/>
        <end position="168"/>
    </location>
</feature>
<evidence type="ECO:0000313" key="9">
    <source>
        <dbReference type="EMBL" id="SQD92541.1"/>
    </source>
</evidence>
<dbReference type="InterPro" id="IPR035906">
    <property type="entry name" value="MetI-like_sf"/>
</dbReference>
<dbReference type="PANTHER" id="PTHR43744">
    <property type="entry name" value="ABC TRANSPORTER PERMEASE PROTEIN MG189-RELATED-RELATED"/>
    <property type="match status" value="1"/>
</dbReference>
<accession>A0A2X3KIV9</accession>
<evidence type="ECO:0000256" key="1">
    <source>
        <dbReference type="ARBA" id="ARBA00004651"/>
    </source>
</evidence>